<keyword evidence="1" id="KW-0378">Hydrolase</keyword>
<accession>G8LTN8</accession>
<dbReference type="PANTHER" id="PTHR43156">
    <property type="entry name" value="STAGE II SPORULATION PROTEIN E-RELATED"/>
    <property type="match status" value="1"/>
</dbReference>
<organism evidence="3 4">
    <name type="scientific">Acetivibrio clariflavus (strain DSM 19732 / NBRC 101661 / EBR45)</name>
    <name type="common">Clostridium clariflavum</name>
    <dbReference type="NCBI Taxonomy" id="720554"/>
    <lineage>
        <taxon>Bacteria</taxon>
        <taxon>Bacillati</taxon>
        <taxon>Bacillota</taxon>
        <taxon>Clostridia</taxon>
        <taxon>Eubacteriales</taxon>
        <taxon>Oscillospiraceae</taxon>
        <taxon>Acetivibrio</taxon>
    </lineage>
</organism>
<proteinExistence type="predicted"/>
<dbReference type="NCBIfam" id="TIGR00229">
    <property type="entry name" value="sensory_box"/>
    <property type="match status" value="1"/>
</dbReference>
<evidence type="ECO:0000313" key="4">
    <source>
        <dbReference type="Proteomes" id="UP000005435"/>
    </source>
</evidence>
<dbReference type="STRING" id="720554.Clocl_4114"/>
<dbReference type="InterPro" id="IPR036457">
    <property type="entry name" value="PPM-type-like_dom_sf"/>
</dbReference>
<sequence>MFENIVDCMHDWVRVIDLNDNIIYVNKAMAKALNENPIGKKCYKAFERDIPCEKCVSRATIATGQPQQQEELIHNRTFSVMSSPIKDKDGNIIAVVEVLRDITEMKKLQKAIINQNKKLKSELNIAKKLQYSLLPKEIPNEYVEFSYIYKPCDTLGGDFLDIFKIDTSHIGVYIADVSGHGVAASMLTVFLRSSIDKTIISPASALKKLYIEFNNNFSDQDLYITIFYAIFDITSNTLVYSNAGLNVSPIVLNPYTKTFKLLRVPGIPISNWVENPSYEDKKLILQNRDKLFLYTDGIVELKNNKNEQFGENRLIGVLQGNVESPGVILDRIIKAASEFAGIERYNNAADDITMALLEIKNSKD</sequence>
<dbReference type="HOGENOM" id="CLU_741255_0_0_9"/>
<dbReference type="InterPro" id="IPR001932">
    <property type="entry name" value="PPM-type_phosphatase-like_dom"/>
</dbReference>
<feature type="domain" description="PAC" evidence="2">
    <location>
        <begin position="62"/>
        <end position="114"/>
    </location>
</feature>
<reference evidence="3 4" key="2">
    <citation type="journal article" date="2012" name="Stand. Genomic Sci.">
        <title>Complete Genome Sequence of Clostridium clariflavum DSM 19732.</title>
        <authorList>
            <person name="Izquierdo J.A."/>
            <person name="Goodwin L."/>
            <person name="Davenport K.W."/>
            <person name="Teshima H."/>
            <person name="Bruce D."/>
            <person name="Detter C."/>
            <person name="Tapia R."/>
            <person name="Han S."/>
            <person name="Land M."/>
            <person name="Hauser L."/>
            <person name="Jeffries C.D."/>
            <person name="Han J."/>
            <person name="Pitluck S."/>
            <person name="Nolan M."/>
            <person name="Chen A."/>
            <person name="Huntemann M."/>
            <person name="Mavromatis K."/>
            <person name="Mikhailova N."/>
            <person name="Liolios K."/>
            <person name="Woyke T."/>
            <person name="Lynd L.R."/>
        </authorList>
    </citation>
    <scope>NUCLEOTIDE SEQUENCE [LARGE SCALE GENOMIC DNA]</scope>
    <source>
        <strain evidence="4">DSM 19732 / NBRC 101661 / EBR45</strain>
    </source>
</reference>
<dbReference type="Pfam" id="PF07228">
    <property type="entry name" value="SpoIIE"/>
    <property type="match status" value="1"/>
</dbReference>
<dbReference type="InterPro" id="IPR013656">
    <property type="entry name" value="PAS_4"/>
</dbReference>
<dbReference type="InterPro" id="IPR000014">
    <property type="entry name" value="PAS"/>
</dbReference>
<dbReference type="Gene3D" id="3.60.40.10">
    <property type="entry name" value="PPM-type phosphatase domain"/>
    <property type="match status" value="1"/>
</dbReference>
<dbReference type="PANTHER" id="PTHR43156:SF2">
    <property type="entry name" value="STAGE II SPORULATION PROTEIN E"/>
    <property type="match status" value="1"/>
</dbReference>
<dbReference type="PROSITE" id="PS50113">
    <property type="entry name" value="PAC"/>
    <property type="match status" value="1"/>
</dbReference>
<dbReference type="KEGG" id="ccl:Clocl_4114"/>
<name>G8LTN8_ACECE</name>
<dbReference type="eggNOG" id="COG2208">
    <property type="taxonomic scope" value="Bacteria"/>
</dbReference>
<dbReference type="CDD" id="cd00130">
    <property type="entry name" value="PAS"/>
    <property type="match status" value="1"/>
</dbReference>
<dbReference type="EMBL" id="CP003065">
    <property type="protein sequence ID" value="AEV70548.1"/>
    <property type="molecule type" value="Genomic_DNA"/>
</dbReference>
<evidence type="ECO:0000313" key="3">
    <source>
        <dbReference type="EMBL" id="AEV70548.1"/>
    </source>
</evidence>
<reference evidence="4" key="1">
    <citation type="submission" date="2011-12" db="EMBL/GenBank/DDBJ databases">
        <title>Complete sequence of Clostridium clariflavum DSM 19732.</title>
        <authorList>
            <consortium name="US DOE Joint Genome Institute"/>
            <person name="Lucas S."/>
            <person name="Han J."/>
            <person name="Lapidus A."/>
            <person name="Cheng J.-F."/>
            <person name="Goodwin L."/>
            <person name="Pitluck S."/>
            <person name="Peters L."/>
            <person name="Teshima H."/>
            <person name="Detter J.C."/>
            <person name="Han C."/>
            <person name="Tapia R."/>
            <person name="Land M."/>
            <person name="Hauser L."/>
            <person name="Kyrpides N."/>
            <person name="Ivanova N."/>
            <person name="Pagani I."/>
            <person name="Kitzmiller T."/>
            <person name="Lynd L."/>
            <person name="Izquierdo J."/>
            <person name="Woyke T."/>
        </authorList>
    </citation>
    <scope>NUCLEOTIDE SEQUENCE [LARGE SCALE GENOMIC DNA]</scope>
    <source>
        <strain evidence="4">DSM 19732 / NBRC 101661 / EBR45</strain>
    </source>
</reference>
<gene>
    <name evidence="3" type="ordered locus">Clocl_4114</name>
</gene>
<dbReference type="InterPro" id="IPR052016">
    <property type="entry name" value="Bact_Sigma-Reg"/>
</dbReference>
<protein>
    <submittedName>
        <fullName evidence="3">PAS domain S-box</fullName>
    </submittedName>
</protein>
<dbReference type="SMART" id="SM00331">
    <property type="entry name" value="PP2C_SIG"/>
    <property type="match status" value="1"/>
</dbReference>
<evidence type="ECO:0000259" key="2">
    <source>
        <dbReference type="PROSITE" id="PS50113"/>
    </source>
</evidence>
<dbReference type="SUPFAM" id="SSF55785">
    <property type="entry name" value="PYP-like sensor domain (PAS domain)"/>
    <property type="match status" value="1"/>
</dbReference>
<evidence type="ECO:0000256" key="1">
    <source>
        <dbReference type="ARBA" id="ARBA00022801"/>
    </source>
</evidence>
<dbReference type="AlphaFoldDB" id="G8LTN8"/>
<keyword evidence="4" id="KW-1185">Reference proteome</keyword>
<dbReference type="Pfam" id="PF08448">
    <property type="entry name" value="PAS_4"/>
    <property type="match status" value="1"/>
</dbReference>
<dbReference type="Gene3D" id="3.30.450.20">
    <property type="entry name" value="PAS domain"/>
    <property type="match status" value="1"/>
</dbReference>
<dbReference type="InterPro" id="IPR035965">
    <property type="entry name" value="PAS-like_dom_sf"/>
</dbReference>
<dbReference type="Proteomes" id="UP000005435">
    <property type="component" value="Chromosome"/>
</dbReference>
<dbReference type="GO" id="GO:0016791">
    <property type="term" value="F:phosphatase activity"/>
    <property type="evidence" value="ECO:0007669"/>
    <property type="project" value="TreeGrafter"/>
</dbReference>
<dbReference type="SUPFAM" id="SSF81606">
    <property type="entry name" value="PP2C-like"/>
    <property type="match status" value="1"/>
</dbReference>
<dbReference type="InterPro" id="IPR000700">
    <property type="entry name" value="PAS-assoc_C"/>
</dbReference>